<organism evidence="2 3">
    <name type="scientific">Alsobacter soli</name>
    <dbReference type="NCBI Taxonomy" id="2109933"/>
    <lineage>
        <taxon>Bacteria</taxon>
        <taxon>Pseudomonadati</taxon>
        <taxon>Pseudomonadota</taxon>
        <taxon>Alphaproteobacteria</taxon>
        <taxon>Hyphomicrobiales</taxon>
        <taxon>Alsobacteraceae</taxon>
        <taxon>Alsobacter</taxon>
    </lineage>
</organism>
<dbReference type="SUPFAM" id="SSF54427">
    <property type="entry name" value="NTF2-like"/>
    <property type="match status" value="1"/>
</dbReference>
<dbReference type="Gene3D" id="3.10.450.50">
    <property type="match status" value="1"/>
</dbReference>
<dbReference type="InterPro" id="IPR032710">
    <property type="entry name" value="NTF2-like_dom_sf"/>
</dbReference>
<proteinExistence type="predicted"/>
<comment type="caution">
    <text evidence="2">The sequence shown here is derived from an EMBL/GenBank/DDBJ whole genome shotgun (WGS) entry which is preliminary data.</text>
</comment>
<feature type="domain" description="SnoaL-like" evidence="1">
    <location>
        <begin position="9"/>
        <end position="108"/>
    </location>
</feature>
<protein>
    <submittedName>
        <fullName evidence="2">Polyketide cyclase</fullName>
    </submittedName>
</protein>
<gene>
    <name evidence="2" type="ORF">SLNSH_05070</name>
</gene>
<evidence type="ECO:0000313" key="3">
    <source>
        <dbReference type="Proteomes" id="UP000239772"/>
    </source>
</evidence>
<accession>A0A2T1HWV8</accession>
<evidence type="ECO:0000313" key="2">
    <source>
        <dbReference type="EMBL" id="PSC06173.1"/>
    </source>
</evidence>
<dbReference type="AlphaFoldDB" id="A0A2T1HWV8"/>
<dbReference type="RefSeq" id="WP_106335581.1">
    <property type="nucleotide sequence ID" value="NZ_PVZS01000004.1"/>
</dbReference>
<sequence>MTDATALAARYLAAWNERDPARRRALVAELWTADGTYVDPMAQAAGHDELAGLIGAVQERFPGLVFKPAGKADGYPGHIRFSWTLGPADGEGLAGGTDYASVADGRLKSVTGFLDFMPAMA</sequence>
<evidence type="ECO:0000259" key="1">
    <source>
        <dbReference type="Pfam" id="PF12680"/>
    </source>
</evidence>
<dbReference type="Proteomes" id="UP000239772">
    <property type="component" value="Unassembled WGS sequence"/>
</dbReference>
<dbReference type="EMBL" id="PVZS01000004">
    <property type="protein sequence ID" value="PSC06173.1"/>
    <property type="molecule type" value="Genomic_DNA"/>
</dbReference>
<dbReference type="Pfam" id="PF12680">
    <property type="entry name" value="SnoaL_2"/>
    <property type="match status" value="1"/>
</dbReference>
<keyword evidence="3" id="KW-1185">Reference proteome</keyword>
<name>A0A2T1HWV8_9HYPH</name>
<dbReference type="InterPro" id="IPR037401">
    <property type="entry name" value="SnoaL-like"/>
</dbReference>
<reference evidence="3" key="1">
    <citation type="submission" date="2018-03" db="EMBL/GenBank/DDBJ databases">
        <authorList>
            <person name="Sun L."/>
            <person name="Liu H."/>
            <person name="Chen W."/>
            <person name="Huang K."/>
            <person name="Liu W."/>
            <person name="Gao X."/>
        </authorList>
    </citation>
    <scope>NUCLEOTIDE SEQUENCE [LARGE SCALE GENOMIC DNA]</scope>
    <source>
        <strain evidence="3">SH9</strain>
    </source>
</reference>
<dbReference type="OrthoDB" id="9808719at2"/>